<dbReference type="InterPro" id="IPR001466">
    <property type="entry name" value="Beta-lactam-related"/>
</dbReference>
<keyword evidence="3" id="KW-1185">Reference proteome</keyword>
<reference evidence="2 3" key="1">
    <citation type="submission" date="2020-08" db="EMBL/GenBank/DDBJ databases">
        <title>Sequencing the genomes of 1000 actinobacteria strains.</title>
        <authorList>
            <person name="Klenk H.-P."/>
        </authorList>
    </citation>
    <scope>NUCLEOTIDE SEQUENCE [LARGE SCALE GENOMIC DNA]</scope>
    <source>
        <strain evidence="2 3">DSM 45486</strain>
    </source>
</reference>
<name>A0A7W9HKL0_9PSEU</name>
<dbReference type="EMBL" id="JACHMO010000001">
    <property type="protein sequence ID" value="MBB5803940.1"/>
    <property type="molecule type" value="Genomic_DNA"/>
</dbReference>
<dbReference type="InterPro" id="IPR050491">
    <property type="entry name" value="AmpC-like"/>
</dbReference>
<dbReference type="PANTHER" id="PTHR46825">
    <property type="entry name" value="D-ALANYL-D-ALANINE-CARBOXYPEPTIDASE/ENDOPEPTIDASE AMPH"/>
    <property type="match status" value="1"/>
</dbReference>
<dbReference type="Pfam" id="PF00144">
    <property type="entry name" value="Beta-lactamase"/>
    <property type="match status" value="1"/>
</dbReference>
<evidence type="ECO:0000259" key="1">
    <source>
        <dbReference type="Pfam" id="PF00144"/>
    </source>
</evidence>
<comment type="caution">
    <text evidence="2">The sequence shown here is derived from an EMBL/GenBank/DDBJ whole genome shotgun (WGS) entry which is preliminary data.</text>
</comment>
<evidence type="ECO:0000313" key="2">
    <source>
        <dbReference type="EMBL" id="MBB5803940.1"/>
    </source>
</evidence>
<dbReference type="Gene3D" id="3.40.710.10">
    <property type="entry name" value="DD-peptidase/beta-lactamase superfamily"/>
    <property type="match status" value="1"/>
</dbReference>
<evidence type="ECO:0000313" key="3">
    <source>
        <dbReference type="Proteomes" id="UP000552097"/>
    </source>
</evidence>
<dbReference type="AlphaFoldDB" id="A0A7W9HKL0"/>
<dbReference type="SUPFAM" id="SSF56601">
    <property type="entry name" value="beta-lactamase/transpeptidase-like"/>
    <property type="match status" value="1"/>
</dbReference>
<gene>
    <name evidence="2" type="ORF">F4560_003708</name>
</gene>
<dbReference type="PANTHER" id="PTHR46825:SF9">
    <property type="entry name" value="BETA-LACTAMASE-RELATED DOMAIN-CONTAINING PROTEIN"/>
    <property type="match status" value="1"/>
</dbReference>
<sequence>MDIGHWENRLAELCEEHRVPGASLAVLVDGEIHECATGVLHVGTGVEATTDSLFQIGSITKLYTATLVMQLVAEGRLDLDAPVASVLPGFAVADPVATKTVTTRQLLSHTSGIDGDFFHDTGRGDDCLAVYVAACAGLGQNHPPGVTMSYCNSGFTILGRIVEVLTDQVWDVALRERILTPLGAHSTMTLPEEALRFRAALGHLGEPGEDPVPAPVWNLARSAGPAGTITATAADVVRFARLHMDGGRAPDGTVILPAGQVAAMLEPQVALPFRRAVRAHWGLGWILYDWPGGRVIGHDGATIGQKAVLRVVPEAGVAVALLANGGVATEVYSRLFTELLAECAGVTVPRFAPPDEPPVVDIARYVGCYPREGFTVEVTERNGVLHLRGVNSGELAEVSTPLDMDLVPVGDGLFAARRNEHDPWAPVVFYDLPDGSPYLHFGLRAAPKVSPSR</sequence>
<dbReference type="InterPro" id="IPR012338">
    <property type="entry name" value="Beta-lactam/transpept-like"/>
</dbReference>
<protein>
    <submittedName>
        <fullName evidence="2">CubicO group peptidase (Beta-lactamase class C family)</fullName>
    </submittedName>
</protein>
<proteinExistence type="predicted"/>
<feature type="domain" description="Beta-lactamase-related" evidence="1">
    <location>
        <begin position="8"/>
        <end position="328"/>
    </location>
</feature>
<dbReference type="Proteomes" id="UP000552097">
    <property type="component" value="Unassembled WGS sequence"/>
</dbReference>
<dbReference type="RefSeq" id="WP_184921524.1">
    <property type="nucleotide sequence ID" value="NZ_JACHMO010000001.1"/>
</dbReference>
<organism evidence="2 3">
    <name type="scientific">Saccharothrix ecbatanensis</name>
    <dbReference type="NCBI Taxonomy" id="1105145"/>
    <lineage>
        <taxon>Bacteria</taxon>
        <taxon>Bacillati</taxon>
        <taxon>Actinomycetota</taxon>
        <taxon>Actinomycetes</taxon>
        <taxon>Pseudonocardiales</taxon>
        <taxon>Pseudonocardiaceae</taxon>
        <taxon>Saccharothrix</taxon>
    </lineage>
</organism>
<accession>A0A7W9HKL0</accession>